<feature type="transmembrane region" description="Helical" evidence="1">
    <location>
        <begin position="316"/>
        <end position="336"/>
    </location>
</feature>
<feature type="transmembrane region" description="Helical" evidence="1">
    <location>
        <begin position="168"/>
        <end position="195"/>
    </location>
</feature>
<protein>
    <recommendedName>
        <fullName evidence="4">4-amino-4-deoxy-L-arabinose transferase</fullName>
    </recommendedName>
</protein>
<keyword evidence="3" id="KW-1185">Reference proteome</keyword>
<dbReference type="Proteomes" id="UP001183202">
    <property type="component" value="Unassembled WGS sequence"/>
</dbReference>
<feature type="transmembrane region" description="Helical" evidence="1">
    <location>
        <begin position="238"/>
        <end position="256"/>
    </location>
</feature>
<evidence type="ECO:0000256" key="1">
    <source>
        <dbReference type="SAM" id="Phobius"/>
    </source>
</evidence>
<feature type="transmembrane region" description="Helical" evidence="1">
    <location>
        <begin position="286"/>
        <end position="304"/>
    </location>
</feature>
<feature type="transmembrane region" description="Helical" evidence="1">
    <location>
        <begin position="86"/>
        <end position="111"/>
    </location>
</feature>
<dbReference type="EMBL" id="JAVREJ010000001">
    <property type="protein sequence ID" value="MDT0348084.1"/>
    <property type="molecule type" value="Genomic_DNA"/>
</dbReference>
<keyword evidence="1" id="KW-0472">Membrane</keyword>
<organism evidence="2 3">
    <name type="scientific">Pseudonocardia charpentierae</name>
    <dbReference type="NCBI Taxonomy" id="3075545"/>
    <lineage>
        <taxon>Bacteria</taxon>
        <taxon>Bacillati</taxon>
        <taxon>Actinomycetota</taxon>
        <taxon>Actinomycetes</taxon>
        <taxon>Pseudonocardiales</taxon>
        <taxon>Pseudonocardiaceae</taxon>
        <taxon>Pseudonocardia</taxon>
    </lineage>
</organism>
<comment type="caution">
    <text evidence="2">The sequence shown here is derived from an EMBL/GenBank/DDBJ whole genome shotgun (WGS) entry which is preliminary data.</text>
</comment>
<evidence type="ECO:0000313" key="3">
    <source>
        <dbReference type="Proteomes" id="UP001183202"/>
    </source>
</evidence>
<evidence type="ECO:0000313" key="2">
    <source>
        <dbReference type="EMBL" id="MDT0348084.1"/>
    </source>
</evidence>
<evidence type="ECO:0008006" key="4">
    <source>
        <dbReference type="Google" id="ProtNLM"/>
    </source>
</evidence>
<proteinExistence type="predicted"/>
<gene>
    <name evidence="2" type="ORF">RM445_00915</name>
</gene>
<keyword evidence="1" id="KW-0812">Transmembrane</keyword>
<dbReference type="RefSeq" id="WP_311553983.1">
    <property type="nucleotide sequence ID" value="NZ_JAVREJ010000001.1"/>
</dbReference>
<feature type="transmembrane region" description="Helical" evidence="1">
    <location>
        <begin position="123"/>
        <end position="156"/>
    </location>
</feature>
<keyword evidence="1" id="KW-1133">Transmembrane helix</keyword>
<feature type="transmembrane region" description="Helical" evidence="1">
    <location>
        <begin position="207"/>
        <end position="226"/>
    </location>
</feature>
<feature type="transmembrane region" description="Helical" evidence="1">
    <location>
        <begin position="14"/>
        <end position="34"/>
    </location>
</feature>
<reference evidence="3" key="1">
    <citation type="submission" date="2023-07" db="EMBL/GenBank/DDBJ databases">
        <title>30 novel species of actinomycetes from the DSMZ collection.</title>
        <authorList>
            <person name="Nouioui I."/>
        </authorList>
    </citation>
    <scope>NUCLEOTIDE SEQUENCE [LARGE SCALE GENOMIC DNA]</scope>
    <source>
        <strain evidence="3">DSM 45834</strain>
    </source>
</reference>
<sequence>MLSATPTRPGLGRVAPAVATAAALVVHVLAALRLDARAPTGDEARLAAGVYAAGGGPVGPVPLSFPDLLAARQLAAVTALVPGGTWSVWATAQIGVLTAGLLTAVLVWPVLRRLGCGNGPTALGVALVGVTPPAVAAHSTVVAAAVAVPWLLVAALLIGRSRVRQVAAVVAVLVAVLTAPLVGAAVLALAAYAIFDGTVSRRPGRALRIAGGIVVGLAAVGLAIASSRGPEPGAAAPPLSGGLTAVVAVVGLALVVAGWRVRWVRPLLGPAVLLLVVLLVPGPGNAAAGLAVLPFLAIVLAAVAEDVAARVPGLRWPMAVIVAGVAAVVTVLLLPVPGPVREPAPSMLLGWMDQQMPPGTGLHAGALDRAELVEAGFPAERLRDLGEPVAANDAVLLAGRPGPCPVGEVRARLPWRGGAQAELCGPADPVATSEAERTGRVRIGTALAGNRGLQLGPATADLLTTGRVDPRVMMVLSVLAGSHTLVVADFPAAPYAPADTLRRQVLLGSVDGVPTTTEVPSFLPTWLDGQHAPFVPAVVQREDGGLLIGYGAPTPPGLLPG</sequence>
<name>A0ABU2N5V5_9PSEU</name>
<feature type="transmembrane region" description="Helical" evidence="1">
    <location>
        <begin position="46"/>
        <end position="66"/>
    </location>
</feature>
<accession>A0ABU2N5V5</accession>